<gene>
    <name evidence="1" type="ORF">GCM10023314_20330</name>
</gene>
<proteinExistence type="predicted"/>
<evidence type="ECO:0000313" key="1">
    <source>
        <dbReference type="EMBL" id="GAA4946975.1"/>
    </source>
</evidence>
<sequence>MSLGYTVAAPTIFNMLYSCTAETNTWSPLFLSSDEKYIVTHLADIIIPVSDTPGALDVNVPQFLDIMYHDIEIKMNQDIFKLGASVFAKKFKSQFNSEVIKGKKEQFETLLAFYFKISDDATEAILAEQKLPIEKITALQMDNYVLYQFLLSVKRYTLFGYFTSEKVGEEVLNYDPVPGTQIGCIPIEDLPNGRVWSL</sequence>
<protein>
    <submittedName>
        <fullName evidence="1">Gluconate 2-dehydrogenase subunit 3 family protein</fullName>
    </submittedName>
</protein>
<dbReference type="Pfam" id="PF13618">
    <property type="entry name" value="Gluconate_2-dh3"/>
    <property type="match status" value="1"/>
</dbReference>
<comment type="caution">
    <text evidence="1">The sequence shown here is derived from an EMBL/GenBank/DDBJ whole genome shotgun (WGS) entry which is preliminary data.</text>
</comment>
<dbReference type="InterPro" id="IPR027056">
    <property type="entry name" value="Gluconate_2DH_su3"/>
</dbReference>
<dbReference type="EMBL" id="BAABJJ010000030">
    <property type="protein sequence ID" value="GAA4946975.1"/>
    <property type="molecule type" value="Genomic_DNA"/>
</dbReference>
<dbReference type="Proteomes" id="UP001501302">
    <property type="component" value="Unassembled WGS sequence"/>
</dbReference>
<accession>A0ABP9GLF4</accession>
<reference evidence="2" key="1">
    <citation type="journal article" date="2019" name="Int. J. Syst. Evol. Microbiol.">
        <title>The Global Catalogue of Microorganisms (GCM) 10K type strain sequencing project: providing services to taxonomists for standard genome sequencing and annotation.</title>
        <authorList>
            <consortium name="The Broad Institute Genomics Platform"/>
            <consortium name="The Broad Institute Genome Sequencing Center for Infectious Disease"/>
            <person name="Wu L."/>
            <person name="Ma J."/>
        </authorList>
    </citation>
    <scope>NUCLEOTIDE SEQUENCE [LARGE SCALE GENOMIC DNA]</scope>
    <source>
        <strain evidence="2">JCM 18285</strain>
    </source>
</reference>
<organism evidence="1 2">
    <name type="scientific">Algibacter agarivorans</name>
    <dbReference type="NCBI Taxonomy" id="1109741"/>
    <lineage>
        <taxon>Bacteria</taxon>
        <taxon>Pseudomonadati</taxon>
        <taxon>Bacteroidota</taxon>
        <taxon>Flavobacteriia</taxon>
        <taxon>Flavobacteriales</taxon>
        <taxon>Flavobacteriaceae</taxon>
        <taxon>Algibacter</taxon>
    </lineage>
</organism>
<name>A0ABP9GLF4_9FLAO</name>
<evidence type="ECO:0000313" key="2">
    <source>
        <dbReference type="Proteomes" id="UP001501302"/>
    </source>
</evidence>
<keyword evidence="2" id="KW-1185">Reference proteome</keyword>